<dbReference type="KEGG" id="mhib:MHIB_18060"/>
<proteinExistence type="predicted"/>
<dbReference type="AlphaFoldDB" id="A0A7I7X516"/>
<gene>
    <name evidence="1" type="ORF">MHIB_18060</name>
</gene>
<reference evidence="1 2" key="1">
    <citation type="journal article" date="2019" name="Emerg. Microbes Infect.">
        <title>Comprehensive subspecies identification of 175 nontuberculous mycobacteria species based on 7547 genomic profiles.</title>
        <authorList>
            <person name="Matsumoto Y."/>
            <person name="Kinjo T."/>
            <person name="Motooka D."/>
            <person name="Nabeya D."/>
            <person name="Jung N."/>
            <person name="Uechi K."/>
            <person name="Horii T."/>
            <person name="Iida T."/>
            <person name="Fujita J."/>
            <person name="Nakamura S."/>
        </authorList>
    </citation>
    <scope>NUCLEOTIDE SEQUENCE [LARGE SCALE GENOMIC DNA]</scope>
    <source>
        <strain evidence="1 2">JCM 13571</strain>
    </source>
</reference>
<keyword evidence="2" id="KW-1185">Reference proteome</keyword>
<sequence length="72" mass="7556">MPRPPPPEEVVLVSIRIPSLKVIARSVGLSVGPAAADRWGTLALHTGARPQGCFGGLDRANPTLWLSESSVV</sequence>
<evidence type="ECO:0000313" key="2">
    <source>
        <dbReference type="Proteomes" id="UP000467260"/>
    </source>
</evidence>
<organism evidence="1 2">
    <name type="scientific">Mycolicibacter hiberniae</name>
    <dbReference type="NCBI Taxonomy" id="29314"/>
    <lineage>
        <taxon>Bacteria</taxon>
        <taxon>Bacillati</taxon>
        <taxon>Actinomycetota</taxon>
        <taxon>Actinomycetes</taxon>
        <taxon>Mycobacteriales</taxon>
        <taxon>Mycobacteriaceae</taxon>
        <taxon>Mycolicibacter</taxon>
    </lineage>
</organism>
<protein>
    <submittedName>
        <fullName evidence="1">Uncharacterized protein</fullName>
    </submittedName>
</protein>
<dbReference type="EMBL" id="AP022609">
    <property type="protein sequence ID" value="BBZ23388.1"/>
    <property type="molecule type" value="Genomic_DNA"/>
</dbReference>
<accession>A0A7I7X516</accession>
<evidence type="ECO:0000313" key="1">
    <source>
        <dbReference type="EMBL" id="BBZ23388.1"/>
    </source>
</evidence>
<dbReference type="Proteomes" id="UP000467260">
    <property type="component" value="Chromosome"/>
</dbReference>
<name>A0A7I7X516_9MYCO</name>